<dbReference type="InterPro" id="IPR001478">
    <property type="entry name" value="PDZ"/>
</dbReference>
<dbReference type="AlphaFoldDB" id="B1ZZ68"/>
<dbReference type="KEGG" id="ote:Oter_3866"/>
<dbReference type="SMART" id="SM00228">
    <property type="entry name" value="PDZ"/>
    <property type="match status" value="2"/>
</dbReference>
<dbReference type="eggNOG" id="COG0265">
    <property type="taxonomic scope" value="Bacteria"/>
</dbReference>
<dbReference type="PANTHER" id="PTHR42837">
    <property type="entry name" value="REGULATOR OF SIGMA-E PROTEASE RSEP"/>
    <property type="match status" value="1"/>
</dbReference>
<dbReference type="GO" id="GO:0006508">
    <property type="term" value="P:proteolysis"/>
    <property type="evidence" value="ECO:0007669"/>
    <property type="project" value="InterPro"/>
</dbReference>
<dbReference type="STRING" id="452637.Oter_3866"/>
<dbReference type="OrthoDB" id="186481at2"/>
<dbReference type="EMBL" id="CP001032">
    <property type="protein sequence ID" value="ACB77140.1"/>
    <property type="molecule type" value="Genomic_DNA"/>
</dbReference>
<evidence type="ECO:0000313" key="4">
    <source>
        <dbReference type="Proteomes" id="UP000007013"/>
    </source>
</evidence>
<dbReference type="PROSITE" id="PS50106">
    <property type="entry name" value="PDZ"/>
    <property type="match status" value="1"/>
</dbReference>
<keyword evidence="4" id="KW-1185">Reference proteome</keyword>
<feature type="domain" description="PDZ" evidence="2">
    <location>
        <begin position="305"/>
        <end position="335"/>
    </location>
</feature>
<dbReference type="InterPro" id="IPR041489">
    <property type="entry name" value="PDZ_6"/>
</dbReference>
<dbReference type="Pfam" id="PF17820">
    <property type="entry name" value="PDZ_6"/>
    <property type="match status" value="1"/>
</dbReference>
<dbReference type="InterPro" id="IPR036034">
    <property type="entry name" value="PDZ_sf"/>
</dbReference>
<dbReference type="InterPro" id="IPR004387">
    <property type="entry name" value="Pept_M50_Zn"/>
</dbReference>
<dbReference type="GO" id="GO:0004222">
    <property type="term" value="F:metalloendopeptidase activity"/>
    <property type="evidence" value="ECO:0007669"/>
    <property type="project" value="InterPro"/>
</dbReference>
<dbReference type="GO" id="GO:0016020">
    <property type="term" value="C:membrane"/>
    <property type="evidence" value="ECO:0007669"/>
    <property type="project" value="InterPro"/>
</dbReference>
<organism evidence="3 4">
    <name type="scientific">Opitutus terrae (strain DSM 11246 / JCM 15787 / PB90-1)</name>
    <dbReference type="NCBI Taxonomy" id="452637"/>
    <lineage>
        <taxon>Bacteria</taxon>
        <taxon>Pseudomonadati</taxon>
        <taxon>Verrucomicrobiota</taxon>
        <taxon>Opitutia</taxon>
        <taxon>Opitutales</taxon>
        <taxon>Opitutaceae</taxon>
        <taxon>Opitutus</taxon>
    </lineage>
</organism>
<gene>
    <name evidence="3" type="ordered locus">Oter_3866</name>
</gene>
<sequence>MTIFSRTRRALSVRKTRPSPTSAQSHRSSVKKVAGLLLWFVAVAPFLRAADLPALWAERVRCVVAVEYYVETEIERRPSVAYGTVIDDQGTIILPSVAVSPRTTPAQLKEFKVYRPGNPEPAPGEYLGQDALTGWHFVRAASAVRGDLVPITRFAAAGAKAPAIAEEVWGIGLRGKDEDFLPYLLTSRIALVQALPQRTAIAQQEVAGPGLPAFNRNGDFVGLAASSFGQNYVQFSRDDRGGLPVILVNVEESGALLVAAEVLPYLQRIPQNVFGRPLAWLGAYGLEPVDPEVASFLKLGAQSALVISEVLEGSPAEIGGLKDRDILLAIDGQPLPRFKPDRVVVGYVGREIQRRRPGDAITFTVLRGGARVDARIVLGEQPKLFSEAERKYFDRLGLTIREFVYDDAVARRARTSDAAGVIAHFVKPNGPAAVAGLRTDDWIKEIDGTEVKTFAAAATQLGTIEADRFRTECVLLVSRGGETAVLRVKL</sequence>
<dbReference type="Gene3D" id="2.30.42.10">
    <property type="match status" value="2"/>
</dbReference>
<accession>B1ZZ68</accession>
<dbReference type="PANTHER" id="PTHR42837:SF2">
    <property type="entry name" value="MEMBRANE METALLOPROTEASE ARASP2, CHLOROPLASTIC-RELATED"/>
    <property type="match status" value="1"/>
</dbReference>
<comment type="cofactor">
    <cofactor evidence="1">
        <name>Zn(2+)</name>
        <dbReference type="ChEBI" id="CHEBI:29105"/>
    </cofactor>
</comment>
<dbReference type="HOGENOM" id="CLU_587724_0_0_0"/>
<evidence type="ECO:0000259" key="2">
    <source>
        <dbReference type="PROSITE" id="PS50106"/>
    </source>
</evidence>
<evidence type="ECO:0000313" key="3">
    <source>
        <dbReference type="EMBL" id="ACB77140.1"/>
    </source>
</evidence>
<dbReference type="Proteomes" id="UP000007013">
    <property type="component" value="Chromosome"/>
</dbReference>
<reference evidence="3 4" key="1">
    <citation type="journal article" date="2011" name="J. Bacteriol.">
        <title>Genome sequence of the verrucomicrobium Opitutus terrae PB90-1, an abundant inhabitant of rice paddy soil ecosystems.</title>
        <authorList>
            <person name="van Passel M.W."/>
            <person name="Kant R."/>
            <person name="Palva A."/>
            <person name="Copeland A."/>
            <person name="Lucas S."/>
            <person name="Lapidus A."/>
            <person name="Glavina del Rio T."/>
            <person name="Pitluck S."/>
            <person name="Goltsman E."/>
            <person name="Clum A."/>
            <person name="Sun H."/>
            <person name="Schmutz J."/>
            <person name="Larimer F.W."/>
            <person name="Land M.L."/>
            <person name="Hauser L."/>
            <person name="Kyrpides N."/>
            <person name="Mikhailova N."/>
            <person name="Richardson P.P."/>
            <person name="Janssen P.H."/>
            <person name="de Vos W.M."/>
            <person name="Smidt H."/>
        </authorList>
    </citation>
    <scope>NUCLEOTIDE SEQUENCE [LARGE SCALE GENOMIC DNA]</scope>
    <source>
        <strain evidence="4">DSM 11246 / JCM 15787 / PB90-1</strain>
    </source>
</reference>
<name>B1ZZ68_OPITP</name>
<proteinExistence type="predicted"/>
<evidence type="ECO:0000256" key="1">
    <source>
        <dbReference type="ARBA" id="ARBA00001947"/>
    </source>
</evidence>
<protein>
    <submittedName>
        <fullName evidence="3">PDZ/DHR/GLGF domain protein</fullName>
    </submittedName>
</protein>
<dbReference type="SUPFAM" id="SSF50156">
    <property type="entry name" value="PDZ domain-like"/>
    <property type="match status" value="2"/>
</dbReference>